<evidence type="ECO:0000313" key="2">
    <source>
        <dbReference type="Proteomes" id="UP000777438"/>
    </source>
</evidence>
<evidence type="ECO:0000313" key="1">
    <source>
        <dbReference type="EMBL" id="KAH6884136.1"/>
    </source>
</evidence>
<organism evidence="1 2">
    <name type="scientific">Thelonectria olida</name>
    <dbReference type="NCBI Taxonomy" id="1576542"/>
    <lineage>
        <taxon>Eukaryota</taxon>
        <taxon>Fungi</taxon>
        <taxon>Dikarya</taxon>
        <taxon>Ascomycota</taxon>
        <taxon>Pezizomycotina</taxon>
        <taxon>Sordariomycetes</taxon>
        <taxon>Hypocreomycetidae</taxon>
        <taxon>Hypocreales</taxon>
        <taxon>Nectriaceae</taxon>
        <taxon>Thelonectria</taxon>
    </lineage>
</organism>
<dbReference type="Pfam" id="PF07247">
    <property type="entry name" value="AATase"/>
    <property type="match status" value="1"/>
</dbReference>
<reference evidence="1 2" key="1">
    <citation type="journal article" date="2021" name="Nat. Commun.">
        <title>Genetic determinants of endophytism in the Arabidopsis root mycobiome.</title>
        <authorList>
            <person name="Mesny F."/>
            <person name="Miyauchi S."/>
            <person name="Thiergart T."/>
            <person name="Pickel B."/>
            <person name="Atanasova L."/>
            <person name="Karlsson M."/>
            <person name="Huettel B."/>
            <person name="Barry K.W."/>
            <person name="Haridas S."/>
            <person name="Chen C."/>
            <person name="Bauer D."/>
            <person name="Andreopoulos W."/>
            <person name="Pangilinan J."/>
            <person name="LaButti K."/>
            <person name="Riley R."/>
            <person name="Lipzen A."/>
            <person name="Clum A."/>
            <person name="Drula E."/>
            <person name="Henrissat B."/>
            <person name="Kohler A."/>
            <person name="Grigoriev I.V."/>
            <person name="Martin F.M."/>
            <person name="Hacquard S."/>
        </authorList>
    </citation>
    <scope>NUCLEOTIDE SEQUENCE [LARGE SCALE GENOMIC DNA]</scope>
    <source>
        <strain evidence="1 2">MPI-CAGE-CH-0241</strain>
    </source>
</reference>
<dbReference type="AlphaFoldDB" id="A0A9P8VYQ4"/>
<accession>A0A9P8VYQ4</accession>
<comment type="caution">
    <text evidence="1">The sequence shown here is derived from an EMBL/GenBank/DDBJ whole genome shotgun (WGS) entry which is preliminary data.</text>
</comment>
<protein>
    <submittedName>
        <fullName evidence="1">Alcohol acetyltransferase-domain-containing protein</fullName>
    </submittedName>
</protein>
<dbReference type="InterPro" id="IPR010828">
    <property type="entry name" value="Atf2/Sli1-like"/>
</dbReference>
<dbReference type="EMBL" id="JAGPYM010000021">
    <property type="protein sequence ID" value="KAH6884136.1"/>
    <property type="molecule type" value="Genomic_DNA"/>
</dbReference>
<dbReference type="Proteomes" id="UP000777438">
    <property type="component" value="Unassembled WGS sequence"/>
</dbReference>
<dbReference type="PANTHER" id="PTHR28037:SF1">
    <property type="entry name" value="ALCOHOL O-ACETYLTRANSFERASE 1-RELATED"/>
    <property type="match status" value="1"/>
</dbReference>
<name>A0A9P8VYQ4_9HYPO</name>
<gene>
    <name evidence="1" type="ORF">B0T10DRAFT_493674</name>
</gene>
<dbReference type="PANTHER" id="PTHR28037">
    <property type="entry name" value="ALCOHOL O-ACETYLTRANSFERASE 1-RELATED"/>
    <property type="match status" value="1"/>
</dbReference>
<keyword evidence="2" id="KW-1185">Reference proteome</keyword>
<dbReference type="OrthoDB" id="2150604at2759"/>
<proteinExistence type="predicted"/>
<dbReference type="InterPro" id="IPR052058">
    <property type="entry name" value="Alcohol_O-acetyltransferase"/>
</dbReference>
<sequence>MDNYDGPPYYTVMRPSNYLDRMFYLQHRVGVQANILVSAHYAPSTSTDQTLLSRDAVFSAVRSVIAKYPELSIIGVPEKVGKKGHHALNLAALHEIDIETCVEFLDDEAPSATAQVVERLHNTWNWTDKQFNPRQPWWKVYVLGRQEVVFVFHHLVCDGRFGHFFHRQFLAGLNSFDEKDASSNSSESPIIKIDMERVKLEKEVQDFWLSSTYVIRVVHIFLSFVFLRLFLGNRLLFTGLPKAPPYSKSVEIEASPEQRTKTRIASLRISAPRMRRIIEACRERKTTFTPLLLSMMLAALACDYYPDAKVGMSNFALDMRGVYPQGSENSGKLLSCAGGGSKWAWLDRYRRVFPRADGAKNKDEDVKAKVDKDAAWALVKEYGATVAECVKPKGSSVMVMFKAANSMTNDLEGMLGSNFPALGLHLQNCFQVSNLGVFATGDKSGPWKIDDMCFSASAINGNICYNLSLGVTGAEGGDTVILACYENEVMGEDLVSGILEKTLEKIEAIC</sequence>
<dbReference type="GO" id="GO:0008080">
    <property type="term" value="F:N-acetyltransferase activity"/>
    <property type="evidence" value="ECO:0007669"/>
    <property type="project" value="TreeGrafter"/>
</dbReference>